<reference evidence="2 3" key="1">
    <citation type="journal article" date="2024" name="Insects">
        <title>An Improved Chromosome-Level Genome Assembly of the Firefly Pyrocoelia pectoralis.</title>
        <authorList>
            <person name="Fu X."/>
            <person name="Meyer-Rochow V.B."/>
            <person name="Ballantyne L."/>
            <person name="Zhu X."/>
        </authorList>
    </citation>
    <scope>NUCLEOTIDE SEQUENCE [LARGE SCALE GENOMIC DNA]</scope>
    <source>
        <strain evidence="2">XCY_ONT2</strain>
    </source>
</reference>
<evidence type="ECO:0000313" key="3">
    <source>
        <dbReference type="Proteomes" id="UP001329430"/>
    </source>
</evidence>
<dbReference type="AlphaFoldDB" id="A0AAN7VCS8"/>
<dbReference type="PANTHER" id="PTHR33053">
    <property type="entry name" value="PROTEIN, PUTATIVE-RELATED"/>
    <property type="match status" value="1"/>
</dbReference>
<organism evidence="2 3">
    <name type="scientific">Pyrocoelia pectoralis</name>
    <dbReference type="NCBI Taxonomy" id="417401"/>
    <lineage>
        <taxon>Eukaryota</taxon>
        <taxon>Metazoa</taxon>
        <taxon>Ecdysozoa</taxon>
        <taxon>Arthropoda</taxon>
        <taxon>Hexapoda</taxon>
        <taxon>Insecta</taxon>
        <taxon>Pterygota</taxon>
        <taxon>Neoptera</taxon>
        <taxon>Endopterygota</taxon>
        <taxon>Coleoptera</taxon>
        <taxon>Polyphaga</taxon>
        <taxon>Elateriformia</taxon>
        <taxon>Elateroidea</taxon>
        <taxon>Lampyridae</taxon>
        <taxon>Lampyrinae</taxon>
        <taxon>Pyrocoelia</taxon>
    </lineage>
</organism>
<feature type="region of interest" description="Disordered" evidence="1">
    <location>
        <begin position="30"/>
        <end position="58"/>
    </location>
</feature>
<evidence type="ECO:0000256" key="1">
    <source>
        <dbReference type="SAM" id="MobiDB-lite"/>
    </source>
</evidence>
<sequence length="665" mass="76566">MPKVSRKTYRIAKKGADRAINISEGCLDFNDEPIPLQPDDHRPENDSFSGSKNSLSPLSINSSDSCLEYESEIQIDEHNTFRCNPPPEDNVQLLQQFLIGWSVQHNITQLALTDLLKQLKLHYPTLPSDARTLLKTPTEIVVRNMEPGHYYHFGLEKCLQKLLSIFENHVMLDTIEVCINIDGLPISKSSSSQLYPILCNLFENRNVVNIIGLYHGNEKPSSANNFLKEFVDEAAQLTMTGLVYKNKHYNFKIKALICDAPAKSFVKYTKNHNGYFSCQKCCIEGNYMNNRMCFLDIHNLVLRSNDGFKLRTQEDHHVGTSALESIPNFNMVDDVPLDYMHLICLGVVRKLIVLWMCGKPPFKLSNNQINTVSTELVKQCSNITAEFNRKPRSLNEAKRWKATEFRQFLFYTGPIILKSVLGHDRYLNFLVLHVACTILSNPVFKEYLDYAHSLMEYFVDSFSTLYGAEHISHNVHNLLHLTQDVKKFGGLDEFSAFPFENYMQTLKKLIRKPNQPLMQIIKRKIEEDEHRNDQISNVCVYPQPFMEHFAGPLINLTSNPQYKKVQFKNFALKFTEPDNYCCLKDNSIVVIKNFATCNGQLMIIGRKFESCEDFYTSPCKSSDLNIYLISNPGPVNSWNIDEVLYKCMKLDYNDQFVIFPLLHSL</sequence>
<dbReference type="EMBL" id="JAVRBK010000006">
    <property type="protein sequence ID" value="KAK5642721.1"/>
    <property type="molecule type" value="Genomic_DNA"/>
</dbReference>
<evidence type="ECO:0000313" key="2">
    <source>
        <dbReference type="EMBL" id="KAK5642721.1"/>
    </source>
</evidence>
<gene>
    <name evidence="2" type="ORF">RI129_008888</name>
</gene>
<accession>A0AAN7VCS8</accession>
<evidence type="ECO:0008006" key="4">
    <source>
        <dbReference type="Google" id="ProtNLM"/>
    </source>
</evidence>
<dbReference type="Proteomes" id="UP001329430">
    <property type="component" value="Chromosome 6"/>
</dbReference>
<protein>
    <recommendedName>
        <fullName evidence="4">Transposase domain-containing protein</fullName>
    </recommendedName>
</protein>
<name>A0AAN7VCS8_9COLE</name>
<keyword evidence="3" id="KW-1185">Reference proteome</keyword>
<comment type="caution">
    <text evidence="2">The sequence shown here is derived from an EMBL/GenBank/DDBJ whole genome shotgun (WGS) entry which is preliminary data.</text>
</comment>
<dbReference type="PANTHER" id="PTHR33053:SF24">
    <property type="entry name" value="TRANSPOSASE DOMAIN-CONTAINING PROTEIN"/>
    <property type="match status" value="1"/>
</dbReference>
<proteinExistence type="predicted"/>